<dbReference type="RefSeq" id="WP_209266519.1">
    <property type="nucleotide sequence ID" value="NZ_JAFFZN010000018.1"/>
</dbReference>
<feature type="compositionally biased region" description="Pro residues" evidence="2">
    <location>
        <begin position="135"/>
        <end position="146"/>
    </location>
</feature>
<proteinExistence type="predicted"/>
<gene>
    <name evidence="3" type="ORF">JW592_19950</name>
</gene>
<evidence type="ECO:0000313" key="3">
    <source>
        <dbReference type="EMBL" id="MBO8187717.1"/>
    </source>
</evidence>
<dbReference type="SMART" id="SM00028">
    <property type="entry name" value="TPR"/>
    <property type="match status" value="2"/>
</dbReference>
<sequence>MGPRGPNRQLAALLAESGWSAGELARAVNALGTKYGLRLRYDRTAVAHWLEGSRPRPPVPGLVAQVFGRRLGRPVRVSETGLESSTTAGASAEAVLGTSDPVERLTALCAADADPARRLALNREMFTAVDVRLPAWPPADEPPPGRQPGTAQSGSAHGGPAQGGAAQGESAGADARLADMVTVFAELAAKYGGAHARSALGAYVADDVAQRLTASPGSGTAGPADPAVLTGSACLMHLLGTMAADSGLPNLGYHCYRAALDLAHRADDRNVYAITLRTMAVLALRLDDLPHAQQWSQLALETAASTPSSHVRTYLYAGRALVRACGDERSAALADLLAAERYHDTEPRREAADDPLEPFTRYPTTAFHYQRGETLLSLGDRAQAAAAFQESLAVRPPAHHIALVLTHARLAEILLALGELEAALDQCTRALAHYPYTASRRTTSTLTALRRVLAPYRRHPQARGVRDQLARLTHSRPAGSGSVP</sequence>
<dbReference type="InterPro" id="IPR019734">
    <property type="entry name" value="TPR_rpt"/>
</dbReference>
<dbReference type="PROSITE" id="PS50005">
    <property type="entry name" value="TPR"/>
    <property type="match status" value="1"/>
</dbReference>
<dbReference type="Gene3D" id="1.25.40.10">
    <property type="entry name" value="Tetratricopeptide repeat domain"/>
    <property type="match status" value="1"/>
</dbReference>
<name>A0ABS3WY26_9ACTN</name>
<keyword evidence="4" id="KW-1185">Reference proteome</keyword>
<feature type="repeat" description="TPR" evidence="1">
    <location>
        <begin position="365"/>
        <end position="398"/>
    </location>
</feature>
<evidence type="ECO:0008006" key="5">
    <source>
        <dbReference type="Google" id="ProtNLM"/>
    </source>
</evidence>
<dbReference type="Proteomes" id="UP001518976">
    <property type="component" value="Unassembled WGS sequence"/>
</dbReference>
<dbReference type="InterPro" id="IPR011990">
    <property type="entry name" value="TPR-like_helical_dom_sf"/>
</dbReference>
<comment type="caution">
    <text evidence="3">The sequence shown here is derived from an EMBL/GenBank/DDBJ whole genome shotgun (WGS) entry which is preliminary data.</text>
</comment>
<accession>A0ABS3WY26</accession>
<reference evidence="3 4" key="1">
    <citation type="submission" date="2021-02" db="EMBL/GenBank/DDBJ databases">
        <title>Streptomyces spirodelae sp. nov., isolated from duckweed.</title>
        <authorList>
            <person name="Saimee Y."/>
            <person name="Duangmal K."/>
        </authorList>
    </citation>
    <scope>NUCLEOTIDE SEQUENCE [LARGE SCALE GENOMIC DNA]</scope>
    <source>
        <strain evidence="3 4">DW4-2</strain>
    </source>
</reference>
<evidence type="ECO:0000256" key="1">
    <source>
        <dbReference type="PROSITE-ProRule" id="PRU00339"/>
    </source>
</evidence>
<dbReference type="EMBL" id="JAFFZN010000018">
    <property type="protein sequence ID" value="MBO8187717.1"/>
    <property type="molecule type" value="Genomic_DNA"/>
</dbReference>
<evidence type="ECO:0000313" key="4">
    <source>
        <dbReference type="Proteomes" id="UP001518976"/>
    </source>
</evidence>
<keyword evidence="1" id="KW-0802">TPR repeat</keyword>
<evidence type="ECO:0000256" key="2">
    <source>
        <dbReference type="SAM" id="MobiDB-lite"/>
    </source>
</evidence>
<feature type="region of interest" description="Disordered" evidence="2">
    <location>
        <begin position="460"/>
        <end position="484"/>
    </location>
</feature>
<dbReference type="SUPFAM" id="SSF48452">
    <property type="entry name" value="TPR-like"/>
    <property type="match status" value="2"/>
</dbReference>
<protein>
    <recommendedName>
        <fullName evidence="5">Tetratricopeptide repeat protein</fullName>
    </recommendedName>
</protein>
<feature type="compositionally biased region" description="Gly residues" evidence="2">
    <location>
        <begin position="156"/>
        <end position="166"/>
    </location>
</feature>
<feature type="region of interest" description="Disordered" evidence="2">
    <location>
        <begin position="134"/>
        <end position="171"/>
    </location>
</feature>
<organism evidence="3 4">
    <name type="scientific">Streptomyces spirodelae</name>
    <dbReference type="NCBI Taxonomy" id="2812904"/>
    <lineage>
        <taxon>Bacteria</taxon>
        <taxon>Bacillati</taxon>
        <taxon>Actinomycetota</taxon>
        <taxon>Actinomycetes</taxon>
        <taxon>Kitasatosporales</taxon>
        <taxon>Streptomycetaceae</taxon>
        <taxon>Streptomyces</taxon>
    </lineage>
</organism>